<evidence type="ECO:0000256" key="3">
    <source>
        <dbReference type="SAM" id="MobiDB-lite"/>
    </source>
</evidence>
<keyword evidence="4" id="KW-1133">Transmembrane helix</keyword>
<feature type="compositionally biased region" description="Polar residues" evidence="3">
    <location>
        <begin position="364"/>
        <end position="378"/>
    </location>
</feature>
<dbReference type="PROSITE" id="PS50110">
    <property type="entry name" value="RESPONSE_REGULATORY"/>
    <property type="match status" value="1"/>
</dbReference>
<dbReference type="AlphaFoldDB" id="A0A8S1TEW8"/>
<evidence type="ECO:0000259" key="6">
    <source>
        <dbReference type="PROSITE" id="PS50110"/>
    </source>
</evidence>
<evidence type="ECO:0000313" key="8">
    <source>
        <dbReference type="Proteomes" id="UP000683925"/>
    </source>
</evidence>
<sequence length="893" mass="103531">MLCDFIRTFQNSYNKFISEQYQSWKKQEFQMEMDLIQIPTLFISFMIILIKLIINKSDQELYIQLSINCFSHLFLGILIKKNHSCKAIMTHIIRICQIILINWYCLYFYMSNPSFLLIYTTFNVIQFNMAYTILVKLITLGICMGGYLVSVEDKSYECLGLFILIMIIHMIRREGNLMSFYSKLQALFLIIDTIPSAMCIVQKNKSQLLYSNKSFENLSLTLEGSNNSDTDQSPDRFINYQKLQLHFLSNLQLTELNQQGISIIDFDDELQIDQYKIRKVNYKKEALSPDCGSRQLIFNLSDNPPINKKIQYKQEFFSSFKMKDDEQVLKKQYTADISLQVELRHQPYMCTLSSKKKQRKRSSNRLSINRPSTPTSGKLSFEQMLRENNNQKYQNSSPSTMNHDMKFLIHVIENYKLFDEEDDFQIFFVHELNPVLLKTSLKKLESVKKNLLRSISHEMLTNLNAAYGYIKQCQDRLLKGEEMTELLACALRYTKLQLFKVQDFFDYRYLLDNKLKLREDKFELINAITECVDLIKDQIYRKQLSYQLDIPENCAYIVKGDRQRFCQVILNLLTNAIKFTIQGGITVEVKKKKNSPSCFGIIDEVQSQLSQEDSNILEIYIKDSGLGMDEDELVTLRKKLHVADEDEKVSKYSVGVGLGLSVCKSIIRQLAPENSNLLFVDSVKDSGSSFYFSLRYIEEKSSIQKSQQLTIPYQDAQSASVKVLNYNKGHQLTAINIFKRSNSNDLSIEIPKKRQDQCNCETILIVDDEQFNIDIICHIIREMGFQTETAFNGKQAIEKISKKLQDKCSGKCTGYHCILMDINMPLMSGWEAVQIIRQMECELQLVKAIPVVAVTAFCSIQDQEKSINEGFDGVIIKPATKEKIKGCFENLNL</sequence>
<feature type="modified residue" description="4-aspartylphosphate" evidence="2">
    <location>
        <position position="821"/>
    </location>
</feature>
<feature type="transmembrane region" description="Helical" evidence="4">
    <location>
        <begin position="156"/>
        <end position="172"/>
    </location>
</feature>
<reference evidence="7" key="1">
    <citation type="submission" date="2021-01" db="EMBL/GenBank/DDBJ databases">
        <authorList>
            <consortium name="Genoscope - CEA"/>
            <person name="William W."/>
        </authorList>
    </citation>
    <scope>NUCLEOTIDE SEQUENCE</scope>
</reference>
<evidence type="ECO:0000259" key="5">
    <source>
        <dbReference type="PROSITE" id="PS50109"/>
    </source>
</evidence>
<dbReference type="GO" id="GO:0000155">
    <property type="term" value="F:phosphorelay sensor kinase activity"/>
    <property type="evidence" value="ECO:0007669"/>
    <property type="project" value="InterPro"/>
</dbReference>
<dbReference type="PANTHER" id="PTHR43719:SF28">
    <property type="entry name" value="PEROXIDE STRESS-ACTIVATED HISTIDINE KINASE MAK1-RELATED"/>
    <property type="match status" value="1"/>
</dbReference>
<dbReference type="InterPro" id="IPR001789">
    <property type="entry name" value="Sig_transdc_resp-reg_receiver"/>
</dbReference>
<keyword evidence="4" id="KW-0472">Membrane</keyword>
<dbReference type="InterPro" id="IPR005467">
    <property type="entry name" value="His_kinase_dom"/>
</dbReference>
<dbReference type="PROSITE" id="PS50109">
    <property type="entry name" value="HIS_KIN"/>
    <property type="match status" value="1"/>
</dbReference>
<feature type="region of interest" description="Disordered" evidence="3">
    <location>
        <begin position="353"/>
        <end position="378"/>
    </location>
</feature>
<organism evidence="7 8">
    <name type="scientific">Paramecium octaurelia</name>
    <dbReference type="NCBI Taxonomy" id="43137"/>
    <lineage>
        <taxon>Eukaryota</taxon>
        <taxon>Sar</taxon>
        <taxon>Alveolata</taxon>
        <taxon>Ciliophora</taxon>
        <taxon>Intramacronucleata</taxon>
        <taxon>Oligohymenophorea</taxon>
        <taxon>Peniculida</taxon>
        <taxon>Parameciidae</taxon>
        <taxon>Paramecium</taxon>
    </lineage>
</organism>
<dbReference type="OMA" id="RQMECEL"/>
<evidence type="ECO:0000256" key="1">
    <source>
        <dbReference type="ARBA" id="ARBA00022553"/>
    </source>
</evidence>
<gene>
    <name evidence="7" type="ORF">POCTA_138.1.T0220286</name>
</gene>
<keyword evidence="8" id="KW-1185">Reference proteome</keyword>
<keyword evidence="1 2" id="KW-0597">Phosphoprotein</keyword>
<dbReference type="InterPro" id="IPR003661">
    <property type="entry name" value="HisK_dim/P_dom"/>
</dbReference>
<evidence type="ECO:0000256" key="2">
    <source>
        <dbReference type="PROSITE-ProRule" id="PRU00169"/>
    </source>
</evidence>
<dbReference type="SMART" id="SM00387">
    <property type="entry name" value="HATPase_c"/>
    <property type="match status" value="1"/>
</dbReference>
<dbReference type="CDD" id="cd17546">
    <property type="entry name" value="REC_hyHK_CKI1_RcsC-like"/>
    <property type="match status" value="1"/>
</dbReference>
<dbReference type="PANTHER" id="PTHR43719">
    <property type="entry name" value="TWO-COMPONENT HISTIDINE KINASE"/>
    <property type="match status" value="1"/>
</dbReference>
<dbReference type="Proteomes" id="UP000683925">
    <property type="component" value="Unassembled WGS sequence"/>
</dbReference>
<evidence type="ECO:0000256" key="4">
    <source>
        <dbReference type="SAM" id="Phobius"/>
    </source>
</evidence>
<dbReference type="EMBL" id="CAJJDP010000022">
    <property type="protein sequence ID" value="CAD8149549.1"/>
    <property type="molecule type" value="Genomic_DNA"/>
</dbReference>
<name>A0A8S1TEW8_PAROT</name>
<dbReference type="Pfam" id="PF00072">
    <property type="entry name" value="Response_reg"/>
    <property type="match status" value="1"/>
</dbReference>
<feature type="transmembrane region" description="Helical" evidence="4">
    <location>
        <begin position="35"/>
        <end position="55"/>
    </location>
</feature>
<feature type="transmembrane region" description="Helical" evidence="4">
    <location>
        <begin position="61"/>
        <end position="79"/>
    </location>
</feature>
<evidence type="ECO:0000313" key="7">
    <source>
        <dbReference type="EMBL" id="CAD8149549.1"/>
    </source>
</evidence>
<dbReference type="Pfam" id="PF02518">
    <property type="entry name" value="HATPase_c"/>
    <property type="match status" value="1"/>
</dbReference>
<feature type="transmembrane region" description="Helical" evidence="4">
    <location>
        <begin position="129"/>
        <end position="149"/>
    </location>
</feature>
<feature type="compositionally biased region" description="Basic residues" evidence="3">
    <location>
        <begin position="354"/>
        <end position="363"/>
    </location>
</feature>
<feature type="domain" description="Histidine kinase" evidence="5">
    <location>
        <begin position="454"/>
        <end position="698"/>
    </location>
</feature>
<dbReference type="InterPro" id="IPR050956">
    <property type="entry name" value="2C_system_His_kinase"/>
</dbReference>
<proteinExistence type="predicted"/>
<comment type="caution">
    <text evidence="7">The sequence shown here is derived from an EMBL/GenBank/DDBJ whole genome shotgun (WGS) entry which is preliminary data.</text>
</comment>
<accession>A0A8S1TEW8</accession>
<dbReference type="CDD" id="cd00082">
    <property type="entry name" value="HisKA"/>
    <property type="match status" value="1"/>
</dbReference>
<keyword evidence="4" id="KW-0812">Transmembrane</keyword>
<dbReference type="OrthoDB" id="60033at2759"/>
<dbReference type="InterPro" id="IPR003594">
    <property type="entry name" value="HATPase_dom"/>
</dbReference>
<dbReference type="SMART" id="SM00448">
    <property type="entry name" value="REC"/>
    <property type="match status" value="1"/>
</dbReference>
<feature type="domain" description="Response regulatory" evidence="6">
    <location>
        <begin position="762"/>
        <end position="892"/>
    </location>
</feature>
<protein>
    <submittedName>
        <fullName evidence="7">Uncharacterized protein</fullName>
    </submittedName>
</protein>